<evidence type="ECO:0000313" key="1">
    <source>
        <dbReference type="EMBL" id="GHO44770.1"/>
    </source>
</evidence>
<keyword evidence="2" id="KW-1185">Reference proteome</keyword>
<comment type="caution">
    <text evidence="1">The sequence shown here is derived from an EMBL/GenBank/DDBJ whole genome shotgun (WGS) entry which is preliminary data.</text>
</comment>
<protein>
    <submittedName>
        <fullName evidence="1">Uncharacterized protein</fullName>
    </submittedName>
</protein>
<reference evidence="1" key="1">
    <citation type="submission" date="2020-10" db="EMBL/GenBank/DDBJ databases">
        <title>Taxonomic study of unclassified bacteria belonging to the class Ktedonobacteria.</title>
        <authorList>
            <person name="Yabe S."/>
            <person name="Wang C.M."/>
            <person name="Zheng Y."/>
            <person name="Sakai Y."/>
            <person name="Cavaletti L."/>
            <person name="Monciardini P."/>
            <person name="Donadio S."/>
        </authorList>
    </citation>
    <scope>NUCLEOTIDE SEQUENCE</scope>
    <source>
        <strain evidence="1">SOSP1-1</strain>
    </source>
</reference>
<proteinExistence type="predicted"/>
<organism evidence="1 2">
    <name type="scientific">Ktedonospora formicarum</name>
    <dbReference type="NCBI Taxonomy" id="2778364"/>
    <lineage>
        <taxon>Bacteria</taxon>
        <taxon>Bacillati</taxon>
        <taxon>Chloroflexota</taxon>
        <taxon>Ktedonobacteria</taxon>
        <taxon>Ktedonobacterales</taxon>
        <taxon>Ktedonobacteraceae</taxon>
        <taxon>Ktedonospora</taxon>
    </lineage>
</organism>
<gene>
    <name evidence="1" type="ORF">KSX_29330</name>
</gene>
<name>A0A8J3MR82_9CHLR</name>
<dbReference type="EMBL" id="BNJF01000001">
    <property type="protein sequence ID" value="GHO44770.1"/>
    <property type="molecule type" value="Genomic_DNA"/>
</dbReference>
<sequence>MLRQSGSGAVLKMQDCSHIMALGDDELLRLALDNTPLRPEAGHHLRTCSECQQRLESYKRTNAFLLAHLYRSQCPDATTLNLYCARYLSPDEVISVTQHLDVCPLCSGEVREIRQTLRDFEPFPVGDAQHSGSLHKVVGRIIASLVPWQPQLVTRGEVPHTPWPRQYRAGELNISLHLSRSSNGDMMMLGLFSCVNPDESIEELEGIEAQLYPVFSAQQQDDSDEKMAIPAQGERQKPIISTYIDDLGNVVFKPVPVGSYTLVVQLPQSEVVIEGLKIERN</sequence>
<evidence type="ECO:0000313" key="2">
    <source>
        <dbReference type="Proteomes" id="UP000612362"/>
    </source>
</evidence>
<dbReference type="Proteomes" id="UP000612362">
    <property type="component" value="Unassembled WGS sequence"/>
</dbReference>
<dbReference type="RefSeq" id="WP_220194142.1">
    <property type="nucleotide sequence ID" value="NZ_BNJF01000001.1"/>
</dbReference>
<dbReference type="AlphaFoldDB" id="A0A8J3MR82"/>
<accession>A0A8J3MR82</accession>